<dbReference type="RefSeq" id="WP_036814998.1">
    <property type="nucleotide sequence ID" value="NZ_AVBF01000001.1"/>
</dbReference>
<evidence type="ECO:0000259" key="2">
    <source>
        <dbReference type="PROSITE" id="PS50110"/>
    </source>
</evidence>
<dbReference type="eggNOG" id="COG3279">
    <property type="taxonomic scope" value="Bacteria"/>
</dbReference>
<dbReference type="PANTHER" id="PTHR37299:SF1">
    <property type="entry name" value="STAGE 0 SPORULATION PROTEIN A HOMOLOG"/>
    <property type="match status" value="1"/>
</dbReference>
<dbReference type="InterPro" id="IPR011006">
    <property type="entry name" value="CheY-like_superfamily"/>
</dbReference>
<dbReference type="Gene3D" id="2.40.50.1020">
    <property type="entry name" value="LytTr DNA-binding domain"/>
    <property type="match status" value="1"/>
</dbReference>
<dbReference type="STRING" id="1385514.N782_00170"/>
<dbReference type="AlphaFoldDB" id="A0A0A2TG57"/>
<dbReference type="Proteomes" id="UP000030147">
    <property type="component" value="Unassembled WGS sequence"/>
</dbReference>
<organism evidence="4 5">
    <name type="scientific">Pontibacillus yanchengensis Y32</name>
    <dbReference type="NCBI Taxonomy" id="1385514"/>
    <lineage>
        <taxon>Bacteria</taxon>
        <taxon>Bacillati</taxon>
        <taxon>Bacillota</taxon>
        <taxon>Bacilli</taxon>
        <taxon>Bacillales</taxon>
        <taxon>Bacillaceae</taxon>
        <taxon>Pontibacillus</taxon>
    </lineage>
</organism>
<proteinExistence type="predicted"/>
<dbReference type="InterPro" id="IPR007492">
    <property type="entry name" value="LytTR_DNA-bd_dom"/>
</dbReference>
<dbReference type="GO" id="GO:0003677">
    <property type="term" value="F:DNA binding"/>
    <property type="evidence" value="ECO:0007669"/>
    <property type="project" value="InterPro"/>
</dbReference>
<feature type="domain" description="Response regulatory" evidence="2">
    <location>
        <begin position="5"/>
        <end position="119"/>
    </location>
</feature>
<keyword evidence="1" id="KW-0597">Phosphoprotein</keyword>
<accession>A0A0A2TG57</accession>
<dbReference type="PANTHER" id="PTHR37299">
    <property type="entry name" value="TRANSCRIPTIONAL REGULATOR-RELATED"/>
    <property type="match status" value="1"/>
</dbReference>
<protein>
    <submittedName>
        <fullName evidence="4">LytTR family transcriptional regulator</fullName>
    </submittedName>
</protein>
<dbReference type="PROSITE" id="PS50930">
    <property type="entry name" value="HTH_LYTTR"/>
    <property type="match status" value="1"/>
</dbReference>
<reference evidence="4 5" key="1">
    <citation type="journal article" date="2015" name="Stand. Genomic Sci.">
        <title>High quality draft genome sequence of the moderately halophilic bacterium Pontibacillus yanchengensis Y32(T) and comparison among Pontibacillus genomes.</title>
        <authorList>
            <person name="Huang J."/>
            <person name="Qiao Z.X."/>
            <person name="Tang J.W."/>
            <person name="Wang G."/>
        </authorList>
    </citation>
    <scope>NUCLEOTIDE SEQUENCE [LARGE SCALE GENOMIC DNA]</scope>
    <source>
        <strain evidence="4 5">Y32</strain>
    </source>
</reference>
<dbReference type="Pfam" id="PF00072">
    <property type="entry name" value="Response_reg"/>
    <property type="match status" value="1"/>
</dbReference>
<dbReference type="SMART" id="SM00850">
    <property type="entry name" value="LytTR"/>
    <property type="match status" value="1"/>
</dbReference>
<gene>
    <name evidence="4" type="ORF">N782_00170</name>
</gene>
<evidence type="ECO:0000313" key="5">
    <source>
        <dbReference type="Proteomes" id="UP000030147"/>
    </source>
</evidence>
<dbReference type="InterPro" id="IPR001789">
    <property type="entry name" value="Sig_transdc_resp-reg_receiver"/>
</dbReference>
<dbReference type="PROSITE" id="PS50110">
    <property type="entry name" value="RESPONSE_REGULATORY"/>
    <property type="match status" value="1"/>
</dbReference>
<dbReference type="EMBL" id="AVBF01000001">
    <property type="protein sequence ID" value="KGP74544.1"/>
    <property type="molecule type" value="Genomic_DNA"/>
</dbReference>
<name>A0A0A2TG57_9BACI</name>
<comment type="caution">
    <text evidence="4">The sequence shown here is derived from an EMBL/GenBank/DDBJ whole genome shotgun (WGS) entry which is preliminary data.</text>
</comment>
<dbReference type="GO" id="GO:0000156">
    <property type="term" value="F:phosphorelay response regulator activity"/>
    <property type="evidence" value="ECO:0007669"/>
    <property type="project" value="InterPro"/>
</dbReference>
<feature type="domain" description="HTH LytTR-type" evidence="3">
    <location>
        <begin position="137"/>
        <end position="240"/>
    </location>
</feature>
<dbReference type="Pfam" id="PF04397">
    <property type="entry name" value="LytTR"/>
    <property type="match status" value="1"/>
</dbReference>
<evidence type="ECO:0000259" key="3">
    <source>
        <dbReference type="PROSITE" id="PS50930"/>
    </source>
</evidence>
<dbReference type="Gene3D" id="3.40.50.2300">
    <property type="match status" value="1"/>
</dbReference>
<sequence length="242" mass="27690">MATYNVLIAEDHEEIREILSAFVDLHTDFEVTKEIDDGAKLLETVNKHKPDLLLVDISMPCLNGVQAIRECLEVYPRLAFIFVTAYDGYAAEAFELNAIDYIVKPVQKKRVFAALEKAKMFLPQGSGAQTANVNKKVEVRFGREIYFIDLQDILFVEKVARKLYIHTSYKIYETISTLEQFAKQLTNQFIMSHRSSIINVKNITHIQLSGNAYLAYFANYQTPAPISKQKVDKVKESIKQIM</sequence>
<keyword evidence="5" id="KW-1185">Reference proteome</keyword>
<evidence type="ECO:0000256" key="1">
    <source>
        <dbReference type="PROSITE-ProRule" id="PRU00169"/>
    </source>
</evidence>
<dbReference type="SUPFAM" id="SSF52172">
    <property type="entry name" value="CheY-like"/>
    <property type="match status" value="1"/>
</dbReference>
<evidence type="ECO:0000313" key="4">
    <source>
        <dbReference type="EMBL" id="KGP74544.1"/>
    </source>
</evidence>
<dbReference type="SMART" id="SM00448">
    <property type="entry name" value="REC"/>
    <property type="match status" value="1"/>
</dbReference>
<dbReference type="InterPro" id="IPR046947">
    <property type="entry name" value="LytR-like"/>
</dbReference>
<dbReference type="OrthoDB" id="3190595at2"/>
<feature type="modified residue" description="4-aspartylphosphate" evidence="1">
    <location>
        <position position="56"/>
    </location>
</feature>